<evidence type="ECO:0000313" key="3">
    <source>
        <dbReference type="Proteomes" id="UP000019270"/>
    </source>
</evidence>
<keyword evidence="1" id="KW-0812">Transmembrane</keyword>
<dbReference type="AlphaFoldDB" id="W7L1R5"/>
<dbReference type="EMBL" id="APVL01000003">
    <property type="protein sequence ID" value="EWG12308.1"/>
    <property type="molecule type" value="Genomic_DNA"/>
</dbReference>
<dbReference type="Proteomes" id="UP000019270">
    <property type="component" value="Unassembled WGS sequence"/>
</dbReference>
<reference evidence="2 3" key="2">
    <citation type="journal article" date="2016" name="Sci. Rep.">
        <title>A novel serine protease, Sep1, from Bacillus firmus DS-1 has nematicidal activity and degrades multiple intestinal-associated nematode proteins.</title>
        <authorList>
            <person name="Geng C."/>
            <person name="Nie X."/>
            <person name="Tang Z."/>
            <person name="Zhang Y."/>
            <person name="Lin J."/>
            <person name="Sun M."/>
            <person name="Peng D."/>
        </authorList>
    </citation>
    <scope>NUCLEOTIDE SEQUENCE [LARGE SCALE GENOMIC DNA]</scope>
    <source>
        <strain evidence="2 3">DS1</strain>
    </source>
</reference>
<gene>
    <name evidence="2" type="ORF">PBF_05923</name>
</gene>
<keyword evidence="1" id="KW-0472">Membrane</keyword>
<evidence type="ECO:0000313" key="2">
    <source>
        <dbReference type="EMBL" id="EWG12308.1"/>
    </source>
</evidence>
<organism evidence="2 3">
    <name type="scientific">Cytobacillus firmus DS1</name>
    <dbReference type="NCBI Taxonomy" id="1307436"/>
    <lineage>
        <taxon>Bacteria</taxon>
        <taxon>Bacillati</taxon>
        <taxon>Bacillota</taxon>
        <taxon>Bacilli</taxon>
        <taxon>Bacillales</taxon>
        <taxon>Bacillaceae</taxon>
        <taxon>Cytobacillus</taxon>
    </lineage>
</organism>
<comment type="caution">
    <text evidence="2">The sequence shown here is derived from an EMBL/GenBank/DDBJ whole genome shotgun (WGS) entry which is preliminary data.</text>
</comment>
<dbReference type="eggNOG" id="ENOG5033VEZ">
    <property type="taxonomic scope" value="Bacteria"/>
</dbReference>
<dbReference type="OrthoDB" id="2824021at2"/>
<sequence>MEEERTRAVSNQKQVYQRYLFPITIISSIVISGSIGYTASKMAVSNSVGEGDPTELNTMKNQVNEAKNNSLKVIETELPKIISDLDKYNQDINLLVKNVEWLNKNLAPIRDAIGKFGTAITVVKGVNTFVDLPIVSNISTNLAFAQIQLGEIDGILFRLENLTDIQQEMSDSHQKLSLLYEEYQKEKDIEQLLQIEQELNSNLIYQIEDLRNTTIEAHKVLELSSSVLITVNKTRSLFISIQEMGENTLNAIQFWKEDEGGSEIGADIKKSLEKDLAASIEKIQKLPNELAQRSKSSITSISIVQKELQTIKIAQMVDSQ</sequence>
<name>W7L1R5_CYTFI</name>
<keyword evidence="1" id="KW-1133">Transmembrane helix</keyword>
<feature type="transmembrane region" description="Helical" evidence="1">
    <location>
        <begin position="20"/>
        <end position="39"/>
    </location>
</feature>
<evidence type="ECO:0000256" key="1">
    <source>
        <dbReference type="SAM" id="Phobius"/>
    </source>
</evidence>
<reference evidence="3" key="1">
    <citation type="submission" date="2013-03" db="EMBL/GenBank/DDBJ databases">
        <title>Draft genome sequence of Bacillus firmus DS1.</title>
        <authorList>
            <person name="Peng D."/>
            <person name="Zhu L."/>
            <person name="Sun M."/>
        </authorList>
    </citation>
    <scope>NUCLEOTIDE SEQUENCE [LARGE SCALE GENOMIC DNA]</scope>
    <source>
        <strain evidence="3">DS1</strain>
    </source>
</reference>
<proteinExistence type="predicted"/>
<dbReference type="RefSeq" id="WP_035328256.1">
    <property type="nucleotide sequence ID" value="NZ_APVL01000003.1"/>
</dbReference>
<protein>
    <submittedName>
        <fullName evidence="2">Uncharacterized protein</fullName>
    </submittedName>
</protein>
<dbReference type="PATRIC" id="fig|1307436.3.peg.1258"/>
<accession>W7L1R5</accession>